<comment type="caution">
    <text evidence="5">The sequence shown here is derived from an EMBL/GenBank/DDBJ whole genome shotgun (WGS) entry which is preliminary data.</text>
</comment>
<feature type="signal peptide" evidence="2">
    <location>
        <begin position="1"/>
        <end position="25"/>
    </location>
</feature>
<dbReference type="Pfam" id="PF00498">
    <property type="entry name" value="FHA"/>
    <property type="match status" value="1"/>
</dbReference>
<protein>
    <recommendedName>
        <fullName evidence="7">FHA domain-containing protein</fullName>
    </recommendedName>
</protein>
<dbReference type="CDD" id="cd00060">
    <property type="entry name" value="FHA"/>
    <property type="match status" value="1"/>
</dbReference>
<evidence type="ECO:0000259" key="4">
    <source>
        <dbReference type="PROSITE" id="PS50234"/>
    </source>
</evidence>
<gene>
    <name evidence="5" type="ORF">KIN_11590</name>
</gene>
<dbReference type="InterPro" id="IPR002035">
    <property type="entry name" value="VWF_A"/>
</dbReference>
<keyword evidence="1" id="KW-0472">Membrane</keyword>
<dbReference type="SMART" id="SM00327">
    <property type="entry name" value="VWA"/>
    <property type="match status" value="1"/>
</dbReference>
<evidence type="ECO:0008006" key="7">
    <source>
        <dbReference type="Google" id="ProtNLM"/>
    </source>
</evidence>
<evidence type="ECO:0000313" key="6">
    <source>
        <dbReference type="Proteomes" id="UP000436822"/>
    </source>
</evidence>
<dbReference type="Pfam" id="PF13519">
    <property type="entry name" value="VWA_2"/>
    <property type="match status" value="1"/>
</dbReference>
<proteinExistence type="predicted"/>
<feature type="chain" id="PRO_5026703945" description="FHA domain-containing protein" evidence="2">
    <location>
        <begin position="26"/>
        <end position="522"/>
    </location>
</feature>
<keyword evidence="1" id="KW-0812">Transmembrane</keyword>
<dbReference type="Gene3D" id="2.60.200.20">
    <property type="match status" value="1"/>
</dbReference>
<dbReference type="EMBL" id="BLJE01000001">
    <property type="protein sequence ID" value="GFE64085.1"/>
    <property type="molecule type" value="Genomic_DNA"/>
</dbReference>
<dbReference type="PROSITE" id="PS50234">
    <property type="entry name" value="VWFA"/>
    <property type="match status" value="1"/>
</dbReference>
<dbReference type="OrthoDB" id="151099at2"/>
<evidence type="ECO:0000256" key="1">
    <source>
        <dbReference type="SAM" id="Phobius"/>
    </source>
</evidence>
<dbReference type="SUPFAM" id="SSF53300">
    <property type="entry name" value="vWA-like"/>
    <property type="match status" value="1"/>
</dbReference>
<reference evidence="5 6" key="1">
    <citation type="submission" date="2019-12" db="EMBL/GenBank/DDBJ databases">
        <title>Litoreibacter badius sp. nov., a novel bacteriochlorophyll a-containing bacterium in the genus Litoreibacter.</title>
        <authorList>
            <person name="Kanamuro M."/>
            <person name="Takabe Y."/>
            <person name="Mori K."/>
            <person name="Takaichi S."/>
            <person name="Hanada S."/>
        </authorList>
    </citation>
    <scope>NUCLEOTIDE SEQUENCE [LARGE SCALE GENOMIC DNA]</scope>
    <source>
        <strain evidence="5 6">K6</strain>
    </source>
</reference>
<dbReference type="SMART" id="SM00240">
    <property type="entry name" value="FHA"/>
    <property type="match status" value="1"/>
</dbReference>
<dbReference type="Proteomes" id="UP000436822">
    <property type="component" value="Unassembled WGS sequence"/>
</dbReference>
<feature type="domain" description="FHA" evidence="3">
    <location>
        <begin position="448"/>
        <end position="498"/>
    </location>
</feature>
<evidence type="ECO:0000256" key="2">
    <source>
        <dbReference type="SAM" id="SignalP"/>
    </source>
</evidence>
<sequence length="522" mass="55429">MQAGLGAIGAAMLCSLLMVGAPSFAQDSGTAEPTQAQAGTPQRYPETGIAILDCDPGAPAPDDSCLVRLPPKTLRNGLRASEEASFTFARPGAEQFPEDIALSATLLLVDVTPGLNSARRATFANEKALLRSFVEGLPEGESIALYTFKEDLLRVVDFTTDHNDVLVEIDALALTGRNTLIAEHTKQAIDILDRKSDVLLKNVILVTDGQDEGLDSIAEISAAAIEAEVGISALGMAWRGFGDAQVGRDENFLRRLTDGLGATQMVILRRPAEATTAVTNFAEDVSASRRGSGLIVPDGEAQAADIILELREPEPGVEGEYQTNEVRVRFVPVAGEAAPETQTPSEPAQVPEATLFGVPILWAYIVAGLLILLALVVLLMKRRSHASDTGTVDDDIDIDFGSESDADFAADPDDATQIVGGTVPDKTPSAFLVREPDNARMPLVGQRISIGRGSANAVILNDVSISRVHAELHRNRDGGYSVTDMDSLNGTFINGRQVRGTLPVRAGDTLKFGEISTKLVLP</sequence>
<organism evidence="5 6">
    <name type="scientific">Litoreibacter roseus</name>
    <dbReference type="NCBI Taxonomy" id="2601869"/>
    <lineage>
        <taxon>Bacteria</taxon>
        <taxon>Pseudomonadati</taxon>
        <taxon>Pseudomonadota</taxon>
        <taxon>Alphaproteobacteria</taxon>
        <taxon>Rhodobacterales</taxon>
        <taxon>Roseobacteraceae</taxon>
        <taxon>Litoreibacter</taxon>
    </lineage>
</organism>
<keyword evidence="6" id="KW-1185">Reference proteome</keyword>
<keyword evidence="1" id="KW-1133">Transmembrane helix</keyword>
<feature type="transmembrane region" description="Helical" evidence="1">
    <location>
        <begin position="361"/>
        <end position="380"/>
    </location>
</feature>
<dbReference type="AlphaFoldDB" id="A0A6N6JD55"/>
<name>A0A6N6JD55_9RHOB</name>
<dbReference type="RefSeq" id="WP_159804957.1">
    <property type="nucleotide sequence ID" value="NZ_BLJE01000001.1"/>
</dbReference>
<evidence type="ECO:0000313" key="5">
    <source>
        <dbReference type="EMBL" id="GFE64085.1"/>
    </source>
</evidence>
<dbReference type="InterPro" id="IPR036465">
    <property type="entry name" value="vWFA_dom_sf"/>
</dbReference>
<dbReference type="PROSITE" id="PS50006">
    <property type="entry name" value="FHA_DOMAIN"/>
    <property type="match status" value="1"/>
</dbReference>
<feature type="domain" description="VWFA" evidence="4">
    <location>
        <begin position="104"/>
        <end position="285"/>
    </location>
</feature>
<dbReference type="PANTHER" id="PTHR23308">
    <property type="entry name" value="NUCLEAR INHIBITOR OF PROTEIN PHOSPHATASE-1"/>
    <property type="match status" value="1"/>
</dbReference>
<dbReference type="Gene3D" id="3.40.50.410">
    <property type="entry name" value="von Willebrand factor, type A domain"/>
    <property type="match status" value="1"/>
</dbReference>
<dbReference type="SUPFAM" id="SSF49879">
    <property type="entry name" value="SMAD/FHA domain"/>
    <property type="match status" value="1"/>
</dbReference>
<dbReference type="InterPro" id="IPR050923">
    <property type="entry name" value="Cell_Proc_Reg/RNA_Proc"/>
</dbReference>
<evidence type="ECO:0000259" key="3">
    <source>
        <dbReference type="PROSITE" id="PS50006"/>
    </source>
</evidence>
<dbReference type="InterPro" id="IPR008984">
    <property type="entry name" value="SMAD_FHA_dom_sf"/>
</dbReference>
<dbReference type="InterPro" id="IPR000253">
    <property type="entry name" value="FHA_dom"/>
</dbReference>
<keyword evidence="2" id="KW-0732">Signal</keyword>
<accession>A0A6N6JD55</accession>